<evidence type="ECO:0000256" key="4">
    <source>
        <dbReference type="ARBA" id="ARBA00023136"/>
    </source>
</evidence>
<dbReference type="GO" id="GO:0046872">
    <property type="term" value="F:metal ion binding"/>
    <property type="evidence" value="ECO:0007669"/>
    <property type="project" value="UniProtKB-KW"/>
</dbReference>
<dbReference type="HOGENOM" id="CLU_051078_1_0_12"/>
<evidence type="ECO:0000256" key="6">
    <source>
        <dbReference type="SAM" id="Phobius"/>
    </source>
</evidence>
<feature type="binding site" evidence="5">
    <location>
        <position position="204"/>
    </location>
    <ligand>
        <name>Zn(2+)</name>
        <dbReference type="ChEBI" id="CHEBI:29105"/>
    </ligand>
</feature>
<dbReference type="STRING" id="158190.SpiGrapes_0687"/>
<feature type="binding site" evidence="5">
    <location>
        <position position="200"/>
    </location>
    <ligand>
        <name>Zn(2+)</name>
        <dbReference type="ChEBI" id="CHEBI:29105"/>
    </ligand>
</feature>
<dbReference type="PANTHER" id="PTHR20855">
    <property type="entry name" value="ADIPOR/PROGESTIN RECEPTOR-RELATED"/>
    <property type="match status" value="1"/>
</dbReference>
<feature type="transmembrane region" description="Helical" evidence="6">
    <location>
        <begin position="28"/>
        <end position="47"/>
    </location>
</feature>
<keyword evidence="8" id="KW-1185">Reference proteome</keyword>
<feature type="transmembrane region" description="Helical" evidence="6">
    <location>
        <begin position="121"/>
        <end position="140"/>
    </location>
</feature>
<dbReference type="KEGG" id="sgp:SpiGrapes_0687"/>
<dbReference type="EMBL" id="CP003155">
    <property type="protein sequence ID" value="AEV28528.1"/>
    <property type="molecule type" value="Genomic_DNA"/>
</dbReference>
<evidence type="ECO:0000256" key="3">
    <source>
        <dbReference type="ARBA" id="ARBA00022989"/>
    </source>
</evidence>
<name>G8QY23_SPHPG</name>
<dbReference type="OrthoDB" id="9813689at2"/>
<gene>
    <name evidence="7" type="ordered locus">SpiGrapes_0687</name>
</gene>
<feature type="binding site" evidence="5">
    <location>
        <position position="79"/>
    </location>
    <ligand>
        <name>Zn(2+)</name>
        <dbReference type="ChEBI" id="CHEBI:29105"/>
    </ligand>
</feature>
<dbReference type="Pfam" id="PF03006">
    <property type="entry name" value="HlyIII"/>
    <property type="match status" value="1"/>
</dbReference>
<feature type="transmembrane region" description="Helical" evidence="6">
    <location>
        <begin position="198"/>
        <end position="221"/>
    </location>
</feature>
<evidence type="ECO:0000256" key="2">
    <source>
        <dbReference type="ARBA" id="ARBA00022692"/>
    </source>
</evidence>
<evidence type="ECO:0000313" key="7">
    <source>
        <dbReference type="EMBL" id="AEV28528.1"/>
    </source>
</evidence>
<dbReference type="Proteomes" id="UP000005632">
    <property type="component" value="Chromosome"/>
</dbReference>
<dbReference type="eggNOG" id="COG1272">
    <property type="taxonomic scope" value="Bacteria"/>
</dbReference>
<keyword evidence="2 6" id="KW-0812">Transmembrane</keyword>
<dbReference type="RefSeq" id="WP_014269377.1">
    <property type="nucleotide sequence ID" value="NC_016633.1"/>
</dbReference>
<proteinExistence type="predicted"/>
<keyword evidence="5" id="KW-0479">Metal-binding</keyword>
<feature type="transmembrane region" description="Helical" evidence="6">
    <location>
        <begin position="98"/>
        <end position="114"/>
    </location>
</feature>
<feature type="transmembrane region" description="Helical" evidence="6">
    <location>
        <begin position="146"/>
        <end position="162"/>
    </location>
</feature>
<accession>G8QY23</accession>
<dbReference type="PANTHER" id="PTHR20855:SF3">
    <property type="entry name" value="LD03007P"/>
    <property type="match status" value="1"/>
</dbReference>
<protein>
    <submittedName>
        <fullName evidence="7">Putative membrane protein, hemolysin III</fullName>
    </submittedName>
</protein>
<evidence type="ECO:0000256" key="1">
    <source>
        <dbReference type="ARBA" id="ARBA00004141"/>
    </source>
</evidence>
<feature type="transmembrane region" description="Helical" evidence="6">
    <location>
        <begin position="59"/>
        <end position="78"/>
    </location>
</feature>
<keyword evidence="4 6" id="KW-0472">Membrane</keyword>
<dbReference type="GO" id="GO:0016020">
    <property type="term" value="C:membrane"/>
    <property type="evidence" value="ECO:0007669"/>
    <property type="project" value="UniProtKB-SubCell"/>
</dbReference>
<sequence>MKTEEKSWLERHITLHSYDDAKAERANAMTHFVGTLLALAALVIIFIRSSQLPTTALKAGMVIWGLTMLLLYSASALYHYLPHGDAKRFCRILDHSNIYFLIAGTYTPMMMYIGSPTAYRLLALVWGIAVLGIIFTLVFWGRLSALHVMLYLAMGWLIVFFWKDIAPFIPEGLITWIFAAGITYSLGVIFYANKKIPHYHAIWHLFCIGGSAIFFIGYMLLLY</sequence>
<reference evidence="7 8" key="1">
    <citation type="submission" date="2011-11" db="EMBL/GenBank/DDBJ databases">
        <title>Complete sequence of Spirochaeta sp. grapes.</title>
        <authorList>
            <consortium name="US DOE Joint Genome Institute"/>
            <person name="Lucas S."/>
            <person name="Han J."/>
            <person name="Lapidus A."/>
            <person name="Cheng J.-F."/>
            <person name="Goodwin L."/>
            <person name="Pitluck S."/>
            <person name="Peters L."/>
            <person name="Ovchinnikova G."/>
            <person name="Munk A.C."/>
            <person name="Detter J.C."/>
            <person name="Han C."/>
            <person name="Tapia R."/>
            <person name="Land M."/>
            <person name="Hauser L."/>
            <person name="Kyrpides N."/>
            <person name="Ivanova N."/>
            <person name="Pagani I."/>
            <person name="Ritalahtilisa K."/>
            <person name="Loeffler F."/>
            <person name="Woyke T."/>
        </authorList>
    </citation>
    <scope>NUCLEOTIDE SEQUENCE [LARGE SCALE GENOMIC DNA]</scope>
    <source>
        <strain evidence="8">ATCC BAA-1885 / DSM 22778 / Grapes</strain>
    </source>
</reference>
<dbReference type="AlphaFoldDB" id="G8QY23"/>
<keyword evidence="3 6" id="KW-1133">Transmembrane helix</keyword>
<keyword evidence="5" id="KW-0862">Zinc</keyword>
<evidence type="ECO:0000313" key="8">
    <source>
        <dbReference type="Proteomes" id="UP000005632"/>
    </source>
</evidence>
<feature type="transmembrane region" description="Helical" evidence="6">
    <location>
        <begin position="174"/>
        <end position="192"/>
    </location>
</feature>
<comment type="subcellular location">
    <subcellularLocation>
        <location evidence="1">Membrane</location>
        <topology evidence="1">Multi-pass membrane protein</topology>
    </subcellularLocation>
</comment>
<organism evidence="7 8">
    <name type="scientific">Sphaerochaeta pleomorpha (strain ATCC BAA-1885 / DSM 22778 / Grapes)</name>
    <dbReference type="NCBI Taxonomy" id="158190"/>
    <lineage>
        <taxon>Bacteria</taxon>
        <taxon>Pseudomonadati</taxon>
        <taxon>Spirochaetota</taxon>
        <taxon>Spirochaetia</taxon>
        <taxon>Spirochaetales</taxon>
        <taxon>Sphaerochaetaceae</taxon>
        <taxon>Sphaerochaeta</taxon>
    </lineage>
</organism>
<evidence type="ECO:0000256" key="5">
    <source>
        <dbReference type="PIRSR" id="PIRSR604254-1"/>
    </source>
</evidence>
<dbReference type="InterPro" id="IPR004254">
    <property type="entry name" value="AdipoR/HlyIII-related"/>
</dbReference>